<accession>A0A2M7H2Y0</accession>
<dbReference type="EMBL" id="PFGC01000046">
    <property type="protein sequence ID" value="PIW36592.1"/>
    <property type="molecule type" value="Genomic_DNA"/>
</dbReference>
<feature type="transmembrane region" description="Helical" evidence="1">
    <location>
        <begin position="231"/>
        <end position="253"/>
    </location>
</feature>
<evidence type="ECO:0000256" key="1">
    <source>
        <dbReference type="SAM" id="Phobius"/>
    </source>
</evidence>
<organism evidence="3 4">
    <name type="scientific">Candidatus Kerfeldbacteria bacterium CG15_BIG_FIL_POST_REV_8_21_14_020_45_12</name>
    <dbReference type="NCBI Taxonomy" id="2014247"/>
    <lineage>
        <taxon>Bacteria</taxon>
        <taxon>Candidatus Kerfeldiibacteriota</taxon>
    </lineage>
</organism>
<feature type="transmembrane region" description="Helical" evidence="1">
    <location>
        <begin position="265"/>
        <end position="282"/>
    </location>
</feature>
<evidence type="ECO:0000259" key="2">
    <source>
        <dbReference type="Pfam" id="PF00892"/>
    </source>
</evidence>
<feature type="transmembrane region" description="Helical" evidence="1">
    <location>
        <begin position="31"/>
        <end position="49"/>
    </location>
</feature>
<dbReference type="InterPro" id="IPR037185">
    <property type="entry name" value="EmrE-like"/>
</dbReference>
<dbReference type="AlphaFoldDB" id="A0A2M7H2Y0"/>
<sequence>MGILFALGAFFGWGIGDFLIQRCTRKGGVTLTFWIISAIGSAALLPFVINSETAFSEILSFPILLATGTTIMNGFFLFWLFKHINLSIVQPVISLELPLGVILAAILFHESILPQQWLLIFAIFLGVVMLSFALNPFKVGKIKLEKGILLTTLAAFVSTSMNLSTAAAVEQFDPWFVIWAVGALITLVLLPLVLQKRRVYFASLKENPILYFATSIIDVTAWISFSFGVVYLPISLVLGLSQGYVLVSVILGITFNKERLRSWQYLGLFVTMTALIMLAFTTQ</sequence>
<comment type="caution">
    <text evidence="3">The sequence shown here is derived from an EMBL/GenBank/DDBJ whole genome shotgun (WGS) entry which is preliminary data.</text>
</comment>
<proteinExistence type="predicted"/>
<feature type="transmembrane region" description="Helical" evidence="1">
    <location>
        <begin position="206"/>
        <end position="225"/>
    </location>
</feature>
<feature type="domain" description="EamA" evidence="2">
    <location>
        <begin position="146"/>
        <end position="278"/>
    </location>
</feature>
<feature type="transmembrane region" description="Helical" evidence="1">
    <location>
        <begin position="88"/>
        <end position="109"/>
    </location>
</feature>
<evidence type="ECO:0000313" key="4">
    <source>
        <dbReference type="Proteomes" id="UP000230292"/>
    </source>
</evidence>
<keyword evidence="1" id="KW-1133">Transmembrane helix</keyword>
<protein>
    <recommendedName>
        <fullName evidence="2">EamA domain-containing protein</fullName>
    </recommendedName>
</protein>
<name>A0A2M7H2Y0_9BACT</name>
<feature type="transmembrane region" description="Helical" evidence="1">
    <location>
        <begin position="175"/>
        <end position="194"/>
    </location>
</feature>
<dbReference type="Proteomes" id="UP000230292">
    <property type="component" value="Unassembled WGS sequence"/>
</dbReference>
<feature type="transmembrane region" description="Helical" evidence="1">
    <location>
        <begin position="61"/>
        <end position="81"/>
    </location>
</feature>
<keyword evidence="1" id="KW-0812">Transmembrane</keyword>
<dbReference type="SUPFAM" id="SSF103481">
    <property type="entry name" value="Multidrug resistance efflux transporter EmrE"/>
    <property type="match status" value="2"/>
</dbReference>
<dbReference type="GO" id="GO:0016020">
    <property type="term" value="C:membrane"/>
    <property type="evidence" value="ECO:0007669"/>
    <property type="project" value="InterPro"/>
</dbReference>
<dbReference type="Pfam" id="PF00892">
    <property type="entry name" value="EamA"/>
    <property type="match status" value="2"/>
</dbReference>
<dbReference type="Gene3D" id="1.10.3730.20">
    <property type="match status" value="1"/>
</dbReference>
<feature type="transmembrane region" description="Helical" evidence="1">
    <location>
        <begin position="147"/>
        <end position="169"/>
    </location>
</feature>
<gene>
    <name evidence="3" type="ORF">COW24_04510</name>
</gene>
<dbReference type="InterPro" id="IPR000620">
    <property type="entry name" value="EamA_dom"/>
</dbReference>
<feature type="domain" description="EamA" evidence="2">
    <location>
        <begin position="1"/>
        <end position="131"/>
    </location>
</feature>
<evidence type="ECO:0000313" key="3">
    <source>
        <dbReference type="EMBL" id="PIW36592.1"/>
    </source>
</evidence>
<keyword evidence="1" id="KW-0472">Membrane</keyword>
<feature type="transmembrane region" description="Helical" evidence="1">
    <location>
        <begin position="115"/>
        <end position="135"/>
    </location>
</feature>
<reference evidence="3 4" key="1">
    <citation type="submission" date="2017-09" db="EMBL/GenBank/DDBJ databases">
        <title>Depth-based differentiation of microbial function through sediment-hosted aquifers and enrichment of novel symbionts in the deep terrestrial subsurface.</title>
        <authorList>
            <person name="Probst A.J."/>
            <person name="Ladd B."/>
            <person name="Jarett J.K."/>
            <person name="Geller-Mcgrath D.E."/>
            <person name="Sieber C.M."/>
            <person name="Emerson J.B."/>
            <person name="Anantharaman K."/>
            <person name="Thomas B.C."/>
            <person name="Malmstrom R."/>
            <person name="Stieglmeier M."/>
            <person name="Klingl A."/>
            <person name="Woyke T."/>
            <person name="Ryan C.M."/>
            <person name="Banfield J.F."/>
        </authorList>
    </citation>
    <scope>NUCLEOTIDE SEQUENCE [LARGE SCALE GENOMIC DNA]</scope>
    <source>
        <strain evidence="3">CG15_BIG_FIL_POST_REV_8_21_14_020_45_12</strain>
    </source>
</reference>